<gene>
    <name evidence="2" type="ordered locus">Deipe_4300</name>
</gene>
<name>L0A755_DEIPD</name>
<proteinExistence type="predicted"/>
<reference evidence="3" key="1">
    <citation type="submission" date="2012-03" db="EMBL/GenBank/DDBJ databases">
        <title>Complete sequence of plasmid 1 of Deinococcus peraridilitoris DSM 19664.</title>
        <authorList>
            <person name="Lucas S."/>
            <person name="Copeland A."/>
            <person name="Lapidus A."/>
            <person name="Glavina del Rio T."/>
            <person name="Dalin E."/>
            <person name="Tice H."/>
            <person name="Bruce D."/>
            <person name="Goodwin L."/>
            <person name="Pitluck S."/>
            <person name="Peters L."/>
            <person name="Mikhailova N."/>
            <person name="Lu M."/>
            <person name="Kyrpides N."/>
            <person name="Mavromatis K."/>
            <person name="Ivanova N."/>
            <person name="Brettin T."/>
            <person name="Detter J.C."/>
            <person name="Han C."/>
            <person name="Larimer F."/>
            <person name="Land M."/>
            <person name="Hauser L."/>
            <person name="Markowitz V."/>
            <person name="Cheng J.-F."/>
            <person name="Hugenholtz P."/>
            <person name="Woyke T."/>
            <person name="Wu D."/>
            <person name="Pukall R."/>
            <person name="Steenblock K."/>
            <person name="Brambilla E."/>
            <person name="Klenk H.-P."/>
            <person name="Eisen J.A."/>
        </authorList>
    </citation>
    <scope>NUCLEOTIDE SEQUENCE [LARGE SCALE GENOMIC DNA]</scope>
    <source>
        <strain evidence="3">DSM 19664 / LMG 22246 / CIP 109416 / KR-200</strain>
        <plasmid evidence="3">Plasmid pDEIPE01</plasmid>
    </source>
</reference>
<dbReference type="AlphaFoldDB" id="L0A755"/>
<sequence length="222" mass="23865">MRTSRELPFMPLYLQLECFREDVPGWPAGIVHGRRSDQCRQPGRKQECTCASISESGGSSACTTNMMRRDQSGLSCSCPSGASTRAPGMSGRTEGESGLSHAPLKAASTNLREYGRSRRGTHKNSSPASVVPSRSLRWSCRAATTARVVGSPLTPVCYTPFSVLRDSARRCSCSTAGLRGHVGRHRRRARGASGSGRSALPCGSCRANGPRGVPRRSARRLR</sequence>
<evidence type="ECO:0000313" key="2">
    <source>
        <dbReference type="EMBL" id="AFZ69641.1"/>
    </source>
</evidence>
<evidence type="ECO:0000256" key="1">
    <source>
        <dbReference type="SAM" id="MobiDB-lite"/>
    </source>
</evidence>
<feature type="compositionally biased region" description="Basic residues" evidence="1">
    <location>
        <begin position="213"/>
        <end position="222"/>
    </location>
</feature>
<dbReference type="Proteomes" id="UP000010467">
    <property type="component" value="Plasmid pDEIPE01"/>
</dbReference>
<geneLocation type="plasmid" evidence="2 3">
    <name>pDEIPE01</name>
</geneLocation>
<dbReference type="EMBL" id="CP003383">
    <property type="protein sequence ID" value="AFZ69641.1"/>
    <property type="molecule type" value="Genomic_DNA"/>
</dbReference>
<organism evidence="2 3">
    <name type="scientific">Deinococcus peraridilitoris (strain DSM 19664 / LMG 22246 / CIP 109416 / KR-200)</name>
    <dbReference type="NCBI Taxonomy" id="937777"/>
    <lineage>
        <taxon>Bacteria</taxon>
        <taxon>Thermotogati</taxon>
        <taxon>Deinococcota</taxon>
        <taxon>Deinococci</taxon>
        <taxon>Deinococcales</taxon>
        <taxon>Deinococcaceae</taxon>
        <taxon>Deinococcus</taxon>
    </lineage>
</organism>
<keyword evidence="3" id="KW-1185">Reference proteome</keyword>
<dbReference type="HOGENOM" id="CLU_1243648_0_0_0"/>
<evidence type="ECO:0000313" key="3">
    <source>
        <dbReference type="Proteomes" id="UP000010467"/>
    </source>
</evidence>
<dbReference type="KEGG" id="dpd:Deipe_4300"/>
<protein>
    <submittedName>
        <fullName evidence="2">Uncharacterized protein</fullName>
    </submittedName>
</protein>
<accession>L0A755</accession>
<feature type="region of interest" description="Disordered" evidence="1">
    <location>
        <begin position="184"/>
        <end position="222"/>
    </location>
</feature>
<feature type="region of interest" description="Disordered" evidence="1">
    <location>
        <begin position="85"/>
        <end position="106"/>
    </location>
</feature>
<keyword evidence="2" id="KW-0614">Plasmid</keyword>
<feature type="compositionally biased region" description="Low complexity" evidence="1">
    <location>
        <begin position="191"/>
        <end position="200"/>
    </location>
</feature>